<dbReference type="RefSeq" id="WP_141166888.1">
    <property type="nucleotide sequence ID" value="NZ_VHLH01000016.1"/>
</dbReference>
<keyword evidence="2" id="KW-1185">Reference proteome</keyword>
<dbReference type="InterPro" id="IPR036291">
    <property type="entry name" value="NAD(P)-bd_dom_sf"/>
</dbReference>
<dbReference type="Gene3D" id="3.40.50.720">
    <property type="entry name" value="NAD(P)-binding Rossmann-like Domain"/>
    <property type="match status" value="1"/>
</dbReference>
<proteinExistence type="predicted"/>
<sequence>MDDESLDRLWAINVKATLRLTRTAGHETRDMDVRCTVVCPGFGRTEMLSYTDKVTPAKMVRPETLVTMIRNTVELPNTAAVAGLLVNCRLEDTL</sequence>
<protein>
    <recommendedName>
        <fullName evidence="3">Short-chain dehydrogenase</fullName>
    </recommendedName>
</protein>
<evidence type="ECO:0000313" key="1">
    <source>
        <dbReference type="EMBL" id="TPW28163.1"/>
    </source>
</evidence>
<comment type="caution">
    <text evidence="1">The sequence shown here is derived from an EMBL/GenBank/DDBJ whole genome shotgun (WGS) entry which is preliminary data.</text>
</comment>
<name>A0A506U1D6_9HYPH</name>
<dbReference type="AlphaFoldDB" id="A0A506U1D6"/>
<accession>A0A506U1D6</accession>
<dbReference type="SUPFAM" id="SSF51735">
    <property type="entry name" value="NAD(P)-binding Rossmann-fold domains"/>
    <property type="match status" value="1"/>
</dbReference>
<evidence type="ECO:0000313" key="2">
    <source>
        <dbReference type="Proteomes" id="UP000320314"/>
    </source>
</evidence>
<dbReference type="Proteomes" id="UP000320314">
    <property type="component" value="Unassembled WGS sequence"/>
</dbReference>
<gene>
    <name evidence="1" type="ORF">FJU11_09890</name>
</gene>
<dbReference type="OrthoDB" id="9810734at2"/>
<dbReference type="EMBL" id="VHLH01000016">
    <property type="protein sequence ID" value="TPW28163.1"/>
    <property type="molecule type" value="Genomic_DNA"/>
</dbReference>
<reference evidence="1 2" key="1">
    <citation type="submission" date="2019-06" db="EMBL/GenBank/DDBJ databases">
        <authorList>
            <person name="Li M."/>
        </authorList>
    </citation>
    <scope>NUCLEOTIDE SEQUENCE [LARGE SCALE GENOMIC DNA]</scope>
    <source>
        <strain evidence="1 2">BGMRC6574</strain>
    </source>
</reference>
<organism evidence="1 2">
    <name type="scientific">Pararhizobium mangrovi</name>
    <dbReference type="NCBI Taxonomy" id="2590452"/>
    <lineage>
        <taxon>Bacteria</taxon>
        <taxon>Pseudomonadati</taxon>
        <taxon>Pseudomonadota</taxon>
        <taxon>Alphaproteobacteria</taxon>
        <taxon>Hyphomicrobiales</taxon>
        <taxon>Rhizobiaceae</taxon>
        <taxon>Rhizobium/Agrobacterium group</taxon>
        <taxon>Pararhizobium</taxon>
    </lineage>
</organism>
<evidence type="ECO:0008006" key="3">
    <source>
        <dbReference type="Google" id="ProtNLM"/>
    </source>
</evidence>